<evidence type="ECO:0000313" key="1">
    <source>
        <dbReference type="EMBL" id="KAK4751926.1"/>
    </source>
</evidence>
<gene>
    <name evidence="1" type="ORF">SAY87_020724</name>
</gene>
<protein>
    <submittedName>
        <fullName evidence="1">Uncharacterized protein</fullName>
    </submittedName>
</protein>
<evidence type="ECO:0000313" key="2">
    <source>
        <dbReference type="Proteomes" id="UP001345219"/>
    </source>
</evidence>
<dbReference type="AlphaFoldDB" id="A0AAN7JQT0"/>
<dbReference type="EMBL" id="JAXIOK010000016">
    <property type="protein sequence ID" value="KAK4751926.1"/>
    <property type="molecule type" value="Genomic_DNA"/>
</dbReference>
<organism evidence="1 2">
    <name type="scientific">Trapa incisa</name>
    <dbReference type="NCBI Taxonomy" id="236973"/>
    <lineage>
        <taxon>Eukaryota</taxon>
        <taxon>Viridiplantae</taxon>
        <taxon>Streptophyta</taxon>
        <taxon>Embryophyta</taxon>
        <taxon>Tracheophyta</taxon>
        <taxon>Spermatophyta</taxon>
        <taxon>Magnoliopsida</taxon>
        <taxon>eudicotyledons</taxon>
        <taxon>Gunneridae</taxon>
        <taxon>Pentapetalae</taxon>
        <taxon>rosids</taxon>
        <taxon>malvids</taxon>
        <taxon>Myrtales</taxon>
        <taxon>Lythraceae</taxon>
        <taxon>Trapa</taxon>
    </lineage>
</organism>
<reference evidence="1 2" key="1">
    <citation type="journal article" date="2023" name="Hortic Res">
        <title>Pangenome of water caltrop reveals structural variations and asymmetric subgenome divergence after allopolyploidization.</title>
        <authorList>
            <person name="Zhang X."/>
            <person name="Chen Y."/>
            <person name="Wang L."/>
            <person name="Yuan Y."/>
            <person name="Fang M."/>
            <person name="Shi L."/>
            <person name="Lu R."/>
            <person name="Comes H.P."/>
            <person name="Ma Y."/>
            <person name="Chen Y."/>
            <person name="Huang G."/>
            <person name="Zhou Y."/>
            <person name="Zheng Z."/>
            <person name="Qiu Y."/>
        </authorList>
    </citation>
    <scope>NUCLEOTIDE SEQUENCE [LARGE SCALE GENOMIC DNA]</scope>
    <source>
        <tissue evidence="1">Roots</tissue>
    </source>
</reference>
<keyword evidence="2" id="KW-1185">Reference proteome</keyword>
<dbReference type="Proteomes" id="UP001345219">
    <property type="component" value="Chromosome 16"/>
</dbReference>
<accession>A0AAN7JQT0</accession>
<sequence>MRHGRLTSHKPIRPEMWAFMAQGPGEEAIAMMTSMHDHAVSLRGEEVLVARTCPVDPIVPHNKHVDIICSPTQVMADS</sequence>
<name>A0AAN7JQT0_9MYRT</name>
<comment type="caution">
    <text evidence="1">The sequence shown here is derived from an EMBL/GenBank/DDBJ whole genome shotgun (WGS) entry which is preliminary data.</text>
</comment>
<proteinExistence type="predicted"/>